<protein>
    <submittedName>
        <fullName evidence="1">Uncharacterized protein</fullName>
    </submittedName>
</protein>
<dbReference type="EMBL" id="RBAN01000005">
    <property type="protein sequence ID" value="RKN52090.1"/>
    <property type="molecule type" value="Genomic_DNA"/>
</dbReference>
<accession>A0A3A9ZV91</accession>
<sequence>MLLSTVGMPQVTESRVMRFPSLPAWPLSGAACAPPDELAPKHRISSAGGRVRRSLGLVLVGAGLLTACSGTGPPHADAIPLPSGVEVVSAPSVPPLYPDHRLGFLYGTYVMARPLSERSPGTGRTYALTTPPQRRAIALAEALGFGDEPIGFAGNPWTVTRSEARLEIWPNSGGRWRYMRQQQTTGEAPYDSGEQRALTLTHPILRAAGLDATLARFEQGQVVAEPRIEGHPTWGWGTRVQLDERGVAYAAGWLGPARGDAERPLLDARQAFARLQQEAAGTPSSGQLCPVAYGAGTPPCVRRNPSPDVTGARFVYALDWANDGHHPRLVPAWLFTRQGTDEPIAFPA</sequence>
<proteinExistence type="predicted"/>
<evidence type="ECO:0000313" key="2">
    <source>
        <dbReference type="Proteomes" id="UP000279968"/>
    </source>
</evidence>
<dbReference type="Proteomes" id="UP000279968">
    <property type="component" value="Unassembled WGS sequence"/>
</dbReference>
<evidence type="ECO:0000313" key="1">
    <source>
        <dbReference type="EMBL" id="RKN52090.1"/>
    </source>
</evidence>
<dbReference type="AlphaFoldDB" id="A0A3A9ZV91"/>
<dbReference type="OrthoDB" id="3830613at2"/>
<organism evidence="1 2">
    <name type="scientific">Micromonospora costi</name>
    <dbReference type="NCBI Taxonomy" id="1530042"/>
    <lineage>
        <taxon>Bacteria</taxon>
        <taxon>Bacillati</taxon>
        <taxon>Actinomycetota</taxon>
        <taxon>Actinomycetes</taxon>
        <taxon>Micromonosporales</taxon>
        <taxon>Micromonosporaceae</taxon>
        <taxon>Micromonospora</taxon>
    </lineage>
</organism>
<gene>
    <name evidence="1" type="ORF">D7193_26365</name>
</gene>
<keyword evidence="2" id="KW-1185">Reference proteome</keyword>
<comment type="caution">
    <text evidence="1">The sequence shown here is derived from an EMBL/GenBank/DDBJ whole genome shotgun (WGS) entry which is preliminary data.</text>
</comment>
<name>A0A3A9ZV91_9ACTN</name>
<dbReference type="RefSeq" id="WP_120782321.1">
    <property type="nucleotide sequence ID" value="NZ_JBHLUP010000005.1"/>
</dbReference>
<reference evidence="1 2" key="1">
    <citation type="journal article" date="2015" name="Int. J. Syst. Evol. Microbiol.">
        <title>Micromonospora costi sp. nov., isolated from a leaf of Costus speciosus.</title>
        <authorList>
            <person name="Thawai C."/>
        </authorList>
    </citation>
    <scope>NUCLEOTIDE SEQUENCE [LARGE SCALE GENOMIC DNA]</scope>
    <source>
        <strain evidence="1 2">CS1-12</strain>
    </source>
</reference>